<dbReference type="GO" id="GO:0015689">
    <property type="term" value="P:molybdate ion transport"/>
    <property type="evidence" value="ECO:0007669"/>
    <property type="project" value="InterPro"/>
</dbReference>
<evidence type="ECO:0000256" key="2">
    <source>
        <dbReference type="ARBA" id="ARBA00022723"/>
    </source>
</evidence>
<name>A0A6M8JA89_9ACTN</name>
<dbReference type="KEGG" id="bwa:HLV38_06145"/>
<dbReference type="SUPFAM" id="SSF53850">
    <property type="entry name" value="Periplasmic binding protein-like II"/>
    <property type="match status" value="1"/>
</dbReference>
<dbReference type="InterPro" id="IPR005950">
    <property type="entry name" value="ModA"/>
</dbReference>
<dbReference type="EMBL" id="CP053716">
    <property type="protein sequence ID" value="QKF07732.1"/>
    <property type="molecule type" value="Genomic_DNA"/>
</dbReference>
<dbReference type="PIRSF" id="PIRSF004846">
    <property type="entry name" value="ModA"/>
    <property type="match status" value="1"/>
</dbReference>
<comment type="similarity">
    <text evidence="1">Belongs to the bacterial solute-binding protein ModA family.</text>
</comment>
<evidence type="ECO:0000313" key="4">
    <source>
        <dbReference type="EMBL" id="QKF07732.1"/>
    </source>
</evidence>
<dbReference type="PANTHER" id="PTHR30632:SF0">
    <property type="entry name" value="SULFATE-BINDING PROTEIN"/>
    <property type="match status" value="1"/>
</dbReference>
<keyword evidence="2" id="KW-0479">Metal-binding</keyword>
<proteinExistence type="inferred from homology"/>
<gene>
    <name evidence="4" type="primary">modA</name>
    <name evidence="4" type="ORF">HLV38_06145</name>
</gene>
<dbReference type="Proteomes" id="UP000503297">
    <property type="component" value="Chromosome"/>
</dbReference>
<dbReference type="Gene3D" id="3.40.190.10">
    <property type="entry name" value="Periplasmic binding protein-like II"/>
    <property type="match status" value="2"/>
</dbReference>
<sequence>MKARRFMAGALTCALVAVLGLAGCAGGSSNASDAGKATEPPAQKVQLSVFAANSLEKALPEVQKLYTERTGVTFADTQFKASGDLVSQLKASSTAADVLITASSATMDKASENGSIDAGTRRDMFLNDLVMAVASDSTLSVADLADLKTDAVSSFALGDPNTVPAGKYAVQSLKAAGVCSTEDQPDKTVKVTWDPSVEGKVNAGADKVGTVAQYVASGQVDAGFVYSSDIFRYKGIKSAYTVPSTMHKPIVYPGAVTADTAHAEAAAAFLQFCMEDPDAQAIFSAYGFELTS</sequence>
<dbReference type="AlphaFoldDB" id="A0A6M8JA89"/>
<dbReference type="GO" id="GO:0030973">
    <property type="term" value="F:molybdate ion binding"/>
    <property type="evidence" value="ECO:0007669"/>
    <property type="project" value="TreeGrafter"/>
</dbReference>
<organism evidence="4 5">
    <name type="scientific">Berryella wangjianweii</name>
    <dbReference type="NCBI Taxonomy" id="2734634"/>
    <lineage>
        <taxon>Bacteria</taxon>
        <taxon>Bacillati</taxon>
        <taxon>Actinomycetota</taxon>
        <taxon>Coriobacteriia</taxon>
        <taxon>Eggerthellales</taxon>
        <taxon>Eggerthellaceae</taxon>
        <taxon>Berryella</taxon>
    </lineage>
</organism>
<evidence type="ECO:0000313" key="5">
    <source>
        <dbReference type="Proteomes" id="UP000503297"/>
    </source>
</evidence>
<dbReference type="RefSeq" id="WP_172166496.1">
    <property type="nucleotide sequence ID" value="NZ_CP053716.1"/>
</dbReference>
<dbReference type="Pfam" id="PF13531">
    <property type="entry name" value="SBP_bac_11"/>
    <property type="match status" value="1"/>
</dbReference>
<keyword evidence="5" id="KW-1185">Reference proteome</keyword>
<dbReference type="InterPro" id="IPR050682">
    <property type="entry name" value="ModA/WtpA"/>
</dbReference>
<dbReference type="NCBIfam" id="TIGR01256">
    <property type="entry name" value="modA"/>
    <property type="match status" value="1"/>
</dbReference>
<evidence type="ECO:0000256" key="1">
    <source>
        <dbReference type="ARBA" id="ARBA00009175"/>
    </source>
</evidence>
<dbReference type="PANTHER" id="PTHR30632">
    <property type="entry name" value="MOLYBDATE-BINDING PERIPLASMIC PROTEIN"/>
    <property type="match status" value="1"/>
</dbReference>
<reference evidence="5" key="1">
    <citation type="submission" date="2020-05" db="EMBL/GenBank/DDBJ databases">
        <title>Novel species in genus Nocardioides.</title>
        <authorList>
            <person name="Zhang G."/>
        </authorList>
    </citation>
    <scope>NUCLEOTIDE SEQUENCE [LARGE SCALE GENOMIC DNA]</scope>
    <source>
        <strain evidence="5">zg-1050</strain>
    </source>
</reference>
<evidence type="ECO:0000256" key="3">
    <source>
        <dbReference type="ARBA" id="ARBA00022729"/>
    </source>
</evidence>
<keyword evidence="3" id="KW-0732">Signal</keyword>
<accession>A0A6M8JA89</accession>
<dbReference type="GO" id="GO:0046872">
    <property type="term" value="F:metal ion binding"/>
    <property type="evidence" value="ECO:0007669"/>
    <property type="project" value="UniProtKB-KW"/>
</dbReference>
<dbReference type="PROSITE" id="PS51257">
    <property type="entry name" value="PROKAR_LIPOPROTEIN"/>
    <property type="match status" value="1"/>
</dbReference>
<protein>
    <submittedName>
        <fullName evidence="4">Molybdate ABC transporter substrate-binding protein</fullName>
    </submittedName>
</protein>